<keyword evidence="3" id="KW-0274">FAD</keyword>
<proteinExistence type="inferred from homology"/>
<dbReference type="Proteomes" id="UP001642464">
    <property type="component" value="Unassembled WGS sequence"/>
</dbReference>
<reference evidence="7 8" key="1">
    <citation type="submission" date="2024-02" db="EMBL/GenBank/DDBJ databases">
        <authorList>
            <person name="Chen Y."/>
            <person name="Shah S."/>
            <person name="Dougan E. K."/>
            <person name="Thang M."/>
            <person name="Chan C."/>
        </authorList>
    </citation>
    <scope>NUCLEOTIDE SEQUENCE [LARGE SCALE GENOMIC DNA]</scope>
</reference>
<evidence type="ECO:0000259" key="5">
    <source>
        <dbReference type="Pfam" id="PF00732"/>
    </source>
</evidence>
<evidence type="ECO:0000256" key="1">
    <source>
        <dbReference type="ARBA" id="ARBA00010790"/>
    </source>
</evidence>
<feature type="domain" description="Glucose-methanol-choline oxidoreductase N-terminal" evidence="5">
    <location>
        <begin position="52"/>
        <end position="265"/>
    </location>
</feature>
<evidence type="ECO:0000259" key="6">
    <source>
        <dbReference type="Pfam" id="PF05199"/>
    </source>
</evidence>
<accession>A0ABP0PRM1</accession>
<dbReference type="Pfam" id="PF05199">
    <property type="entry name" value="GMC_oxred_C"/>
    <property type="match status" value="1"/>
</dbReference>
<feature type="domain" description="Glucose-methanol-choline oxidoreductase C-terminal" evidence="6">
    <location>
        <begin position="388"/>
        <end position="449"/>
    </location>
</feature>
<comment type="caution">
    <text evidence="7">The sequence shown here is derived from an EMBL/GenBank/DDBJ whole genome shotgun (WGS) entry which is preliminary data.</text>
</comment>
<keyword evidence="2" id="KW-0285">Flavoprotein</keyword>
<evidence type="ECO:0000313" key="7">
    <source>
        <dbReference type="EMBL" id="CAK9078068.1"/>
    </source>
</evidence>
<dbReference type="InterPro" id="IPR007867">
    <property type="entry name" value="GMC_OxRtase_C"/>
</dbReference>
<dbReference type="InterPro" id="IPR000172">
    <property type="entry name" value="GMC_OxRdtase_N"/>
</dbReference>
<evidence type="ECO:0000313" key="8">
    <source>
        <dbReference type="Proteomes" id="UP001642464"/>
    </source>
</evidence>
<dbReference type="Pfam" id="PF00732">
    <property type="entry name" value="GMC_oxred_N"/>
    <property type="match status" value="1"/>
</dbReference>
<comment type="similarity">
    <text evidence="1">Belongs to the GMC oxidoreductase family.</text>
</comment>
<gene>
    <name evidence="7" type="ORF">SCF082_LOCUS37391</name>
</gene>
<dbReference type="PANTHER" id="PTHR46056">
    <property type="entry name" value="LONG-CHAIN-ALCOHOL OXIDASE"/>
    <property type="match status" value="1"/>
</dbReference>
<evidence type="ECO:0000256" key="4">
    <source>
        <dbReference type="ARBA" id="ARBA00023002"/>
    </source>
</evidence>
<evidence type="ECO:0000256" key="2">
    <source>
        <dbReference type="ARBA" id="ARBA00022630"/>
    </source>
</evidence>
<dbReference type="InterPro" id="IPR036188">
    <property type="entry name" value="FAD/NAD-bd_sf"/>
</dbReference>
<dbReference type="SUPFAM" id="SSF51905">
    <property type="entry name" value="FAD/NAD(P)-binding domain"/>
    <property type="match status" value="1"/>
</dbReference>
<dbReference type="PANTHER" id="PTHR46056:SF12">
    <property type="entry name" value="LONG-CHAIN-ALCOHOL OXIDASE"/>
    <property type="match status" value="1"/>
</dbReference>
<sequence>MYDFAIIGSGVSGARIAYELTAGGATCLMIEAGKVYDRTNYPPDELGYTGRMFWGGGIEVSQDGRLGFLRGKCLGGTSVVNQADLNRFDDLAWDDWRDRSGIDYFNTPEMSPLYDHLDSRLVSNKIPTEHYNRNAQLFTESFEKCGYGWAPIVRAQSDCKFDKGSDCIVCLGGCPRDSKQSAVVTLIPTAKKQGLKIETEFAVDALDDSGPTVKIHGTQRGQRREVEAARAVLACGSFGNTTLLHRCQEIGRKLPALGTRFACHPQRMTYGIHADTVGSHKGPLQSVESHDDKLRKAGLKLENVFAPPIATSMLLPGVGMQHVELMKKYRYFSGMEVVIRDDPAGELKIDRKGNLIRAKTLTAADRAKVKKGLEIATEMHHAVGAKEVIHCEQEFGLHLMGGCPIGADANTSVVDPDFQVHGHPKLIAADSSIFPSAPGINPSFTIMALSYLASKKLLES</sequence>
<organism evidence="7 8">
    <name type="scientific">Durusdinium trenchii</name>
    <dbReference type="NCBI Taxonomy" id="1381693"/>
    <lineage>
        <taxon>Eukaryota</taxon>
        <taxon>Sar</taxon>
        <taxon>Alveolata</taxon>
        <taxon>Dinophyceae</taxon>
        <taxon>Suessiales</taxon>
        <taxon>Symbiodiniaceae</taxon>
        <taxon>Durusdinium</taxon>
    </lineage>
</organism>
<dbReference type="EMBL" id="CAXAMM010038014">
    <property type="protein sequence ID" value="CAK9078068.1"/>
    <property type="molecule type" value="Genomic_DNA"/>
</dbReference>
<dbReference type="Gene3D" id="3.50.50.60">
    <property type="entry name" value="FAD/NAD(P)-binding domain"/>
    <property type="match status" value="3"/>
</dbReference>
<keyword evidence="4" id="KW-0560">Oxidoreductase</keyword>
<evidence type="ECO:0000256" key="3">
    <source>
        <dbReference type="ARBA" id="ARBA00022827"/>
    </source>
</evidence>
<protein>
    <submittedName>
        <fullName evidence="7">Uncharacterized GMC-type oxidoreductase Rv0492c</fullName>
    </submittedName>
</protein>
<name>A0ABP0PRM1_9DINO</name>
<keyword evidence="8" id="KW-1185">Reference proteome</keyword>